<dbReference type="EMBL" id="DF196788">
    <property type="protein sequence ID" value="GAC76891.1"/>
    <property type="molecule type" value="Genomic_DNA"/>
</dbReference>
<evidence type="ECO:0000313" key="3">
    <source>
        <dbReference type="Proteomes" id="UP000011976"/>
    </source>
</evidence>
<name>M9LSH9_PSEA3</name>
<feature type="chain" id="PRO_5004100302" evidence="1">
    <location>
        <begin position="23"/>
        <end position="164"/>
    </location>
</feature>
<feature type="signal peptide" evidence="1">
    <location>
        <begin position="1"/>
        <end position="22"/>
    </location>
</feature>
<evidence type="ECO:0000256" key="1">
    <source>
        <dbReference type="SAM" id="SignalP"/>
    </source>
</evidence>
<keyword evidence="1" id="KW-0732">Signal</keyword>
<dbReference type="Proteomes" id="UP000011976">
    <property type="component" value="Unassembled WGS sequence"/>
</dbReference>
<dbReference type="OrthoDB" id="10345962at2759"/>
<evidence type="ECO:0000313" key="2">
    <source>
        <dbReference type="EMBL" id="GAC76891.1"/>
    </source>
</evidence>
<protein>
    <submittedName>
        <fullName evidence="2">Uncharacterized protein</fullName>
    </submittedName>
</protein>
<reference evidence="3" key="1">
    <citation type="journal article" date="2013" name="Genome Announc.">
        <title>Genome sequence of the basidiomycetous yeast Pseudozyma antarctica T-34, a producer of the glycolipid biosurfactants mannosylerythritol lipids.</title>
        <authorList>
            <person name="Morita T."/>
            <person name="Koike H."/>
            <person name="Koyama Y."/>
            <person name="Hagiwara H."/>
            <person name="Ito E."/>
            <person name="Fukuoka T."/>
            <person name="Imura T."/>
            <person name="Machida M."/>
            <person name="Kitamoto D."/>
        </authorList>
    </citation>
    <scope>NUCLEOTIDE SEQUENCE [LARGE SCALE GENOMIC DNA]</scope>
    <source>
        <strain evidence="3">T-34</strain>
    </source>
</reference>
<proteinExistence type="predicted"/>
<dbReference type="AlphaFoldDB" id="M9LSH9"/>
<sequence length="164" mass="17981">MFFRTAALAAFALVCFAQTGRCDSDTDDGFWKPSDEVSTEGLKVDSNQVMAYCFWNKPTENVPFACFTLKGDIRQRMRSPQNLKGYISPGGETFVVLAQAGEQSFTTEVNRVTIKSYDAQPNCLLIGVEEQPQGGDGEFGLTRHSGRDRVVCPGQSATHLDDAP</sequence>
<accession>M9LSH9</accession>
<gene>
    <name evidence="2" type="ORF">PANT_22c00264</name>
</gene>
<organism evidence="2 3">
    <name type="scientific">Pseudozyma antarctica (strain T-34)</name>
    <name type="common">Yeast</name>
    <name type="synonym">Candida antarctica</name>
    <dbReference type="NCBI Taxonomy" id="1151754"/>
    <lineage>
        <taxon>Eukaryota</taxon>
        <taxon>Fungi</taxon>
        <taxon>Dikarya</taxon>
        <taxon>Basidiomycota</taxon>
        <taxon>Ustilaginomycotina</taxon>
        <taxon>Ustilaginomycetes</taxon>
        <taxon>Ustilaginales</taxon>
        <taxon>Ustilaginaceae</taxon>
        <taxon>Moesziomyces</taxon>
    </lineage>
</organism>